<keyword evidence="6 8" id="KW-0472">Membrane</keyword>
<dbReference type="GO" id="GO:0005886">
    <property type="term" value="C:plasma membrane"/>
    <property type="evidence" value="ECO:0007669"/>
    <property type="project" value="UniProtKB-SubCell"/>
</dbReference>
<accession>A0A3Q9CPG2</accession>
<evidence type="ECO:0000256" key="7">
    <source>
        <dbReference type="RuleBase" id="RU003376"/>
    </source>
</evidence>
<keyword evidence="5 8" id="KW-1133">Transmembrane helix</keyword>
<dbReference type="PANTHER" id="PTHR11403:SF2">
    <property type="entry name" value="CYTOCHROME BO(3) UBIQUINOL OXIDASE SUBUNIT 3"/>
    <property type="match status" value="1"/>
</dbReference>
<feature type="domain" description="Heme-copper oxidase subunit III family profile" evidence="9">
    <location>
        <begin position="1"/>
        <end position="169"/>
    </location>
</feature>
<dbReference type="EMBL" id="CP026513">
    <property type="protein sequence ID" value="AZP36380.1"/>
    <property type="molecule type" value="Genomic_DNA"/>
</dbReference>
<reference evidence="10 11" key="1">
    <citation type="journal article" date="2018" name="Genome Biol. Evol.">
        <title>Partnering With a Pest: Genomes of Hemlock Woolly Adelgid Symbionts Reveal Atypical Nutritional Provisioning Patterns in Dual-Obligate Bacteria.</title>
        <authorList>
            <person name="Weglarz K.M."/>
            <person name="Havill N.P."/>
            <person name="Burke G.R."/>
            <person name="von Dohlen C.D."/>
        </authorList>
    </citation>
    <scope>NUCLEOTIDE SEQUENCE [LARGE SCALE GENOMIC DNA]</scope>
    <source>
        <strain evidence="10">ENA</strain>
    </source>
</reference>
<evidence type="ECO:0000256" key="1">
    <source>
        <dbReference type="ARBA" id="ARBA00004651"/>
    </source>
</evidence>
<dbReference type="KEGG" id="aade:C3B56_00297"/>
<gene>
    <name evidence="10" type="primary">cyoC</name>
    <name evidence="10" type="ORF">C3B56_00297</name>
</gene>
<evidence type="ECO:0000313" key="10">
    <source>
        <dbReference type="EMBL" id="AZP36380.1"/>
    </source>
</evidence>
<dbReference type="InterPro" id="IPR000298">
    <property type="entry name" value="Cyt_c_oxidase-like_su3"/>
</dbReference>
<dbReference type="InterPro" id="IPR024791">
    <property type="entry name" value="Cyt_c/ubiquinol_Oxase_su3"/>
</dbReference>
<protein>
    <submittedName>
        <fullName evidence="10">Cytochrome bo(3) ubiquinol oxidase subunit 3</fullName>
    </submittedName>
</protein>
<evidence type="ECO:0000313" key="11">
    <source>
        <dbReference type="Proteomes" id="UP000274458"/>
    </source>
</evidence>
<dbReference type="GO" id="GO:0019646">
    <property type="term" value="P:aerobic electron transport chain"/>
    <property type="evidence" value="ECO:0007669"/>
    <property type="project" value="InterPro"/>
</dbReference>
<keyword evidence="4 7" id="KW-0812">Transmembrane</keyword>
<dbReference type="Gene3D" id="1.20.120.80">
    <property type="entry name" value="Cytochrome c oxidase, subunit III, four-helix bundle"/>
    <property type="match status" value="1"/>
</dbReference>
<dbReference type="Proteomes" id="UP000274458">
    <property type="component" value="Chromosome"/>
</dbReference>
<feature type="transmembrane region" description="Helical" evidence="8">
    <location>
        <begin position="32"/>
        <end position="54"/>
    </location>
</feature>
<comment type="subcellular location">
    <subcellularLocation>
        <location evidence="1 7">Cell membrane</location>
        <topology evidence="1 7">Multi-pass membrane protein</topology>
    </subcellularLocation>
</comment>
<evidence type="ECO:0000256" key="8">
    <source>
        <dbReference type="SAM" id="Phobius"/>
    </source>
</evidence>
<organism evidence="10 11">
    <name type="scientific">Candidatus Annandia adelgestsuga</name>
    <dbReference type="NCBI Taxonomy" id="1302411"/>
    <lineage>
        <taxon>Bacteria</taxon>
        <taxon>Pseudomonadati</taxon>
        <taxon>Pseudomonadota</taxon>
        <taxon>Gammaproteobacteria</taxon>
        <taxon>Enterobacterales</taxon>
        <taxon>Enterobacteriaceae</taxon>
        <taxon>Candidatus Annandia</taxon>
    </lineage>
</organism>
<evidence type="ECO:0000259" key="9">
    <source>
        <dbReference type="PROSITE" id="PS50253"/>
    </source>
</evidence>
<sequence length="170" mass="19842">MSDCIIFSILFVTYSVILNNVTINFINNIFNIYLVFIETIVLLLSSFSYCIINICIKKKYIFFTIFFLFITFLLGSVFLNLELYELCILINKGLGPQKNGFMSIIFTILSIHGVHIFIGLTFILNLITHVILNGINKINYNKIIRLGLFWHFLDIIWVFIFTIIYIQNSL</sequence>
<feature type="transmembrane region" description="Helical" evidence="8">
    <location>
        <begin position="101"/>
        <end position="127"/>
    </location>
</feature>
<evidence type="ECO:0000256" key="4">
    <source>
        <dbReference type="ARBA" id="ARBA00022692"/>
    </source>
</evidence>
<keyword evidence="3" id="KW-1003">Cell membrane</keyword>
<dbReference type="OrthoDB" id="9810850at2"/>
<dbReference type="AlphaFoldDB" id="A0A3Q9CPG2"/>
<dbReference type="PROSITE" id="PS50253">
    <property type="entry name" value="COX3"/>
    <property type="match status" value="1"/>
</dbReference>
<dbReference type="PANTHER" id="PTHR11403">
    <property type="entry name" value="CYTOCHROME C OXIDASE SUBUNIT III"/>
    <property type="match status" value="1"/>
</dbReference>
<dbReference type="Pfam" id="PF00510">
    <property type="entry name" value="COX3"/>
    <property type="match status" value="1"/>
</dbReference>
<feature type="transmembrane region" description="Helical" evidence="8">
    <location>
        <begin position="5"/>
        <end position="26"/>
    </location>
</feature>
<dbReference type="InterPro" id="IPR013833">
    <property type="entry name" value="Cyt_c_oxidase_su3_a-hlx"/>
</dbReference>
<comment type="similarity">
    <text evidence="2 7">Belongs to the cytochrome c oxidase subunit 3 family.</text>
</comment>
<evidence type="ECO:0000256" key="3">
    <source>
        <dbReference type="ARBA" id="ARBA00022475"/>
    </source>
</evidence>
<dbReference type="InterPro" id="IPR035973">
    <property type="entry name" value="Cyt_c_oxidase_su3-like_sf"/>
</dbReference>
<evidence type="ECO:0000256" key="5">
    <source>
        <dbReference type="ARBA" id="ARBA00022989"/>
    </source>
</evidence>
<feature type="transmembrane region" description="Helical" evidence="8">
    <location>
        <begin position="61"/>
        <end position="81"/>
    </location>
</feature>
<feature type="transmembrane region" description="Helical" evidence="8">
    <location>
        <begin position="148"/>
        <end position="166"/>
    </location>
</feature>
<proteinExistence type="inferred from homology"/>
<name>A0A3Q9CPG2_9ENTR</name>
<dbReference type="GO" id="GO:0004129">
    <property type="term" value="F:cytochrome-c oxidase activity"/>
    <property type="evidence" value="ECO:0007669"/>
    <property type="project" value="InterPro"/>
</dbReference>
<dbReference type="SUPFAM" id="SSF81452">
    <property type="entry name" value="Cytochrome c oxidase subunit III-like"/>
    <property type="match status" value="1"/>
</dbReference>
<keyword evidence="11" id="KW-1185">Reference proteome</keyword>
<evidence type="ECO:0000256" key="2">
    <source>
        <dbReference type="ARBA" id="ARBA00010581"/>
    </source>
</evidence>
<dbReference type="RefSeq" id="WP_126071655.1">
    <property type="nucleotide sequence ID" value="NZ_CP026513.1"/>
</dbReference>
<evidence type="ECO:0000256" key="6">
    <source>
        <dbReference type="ARBA" id="ARBA00023136"/>
    </source>
</evidence>